<evidence type="ECO:0000313" key="2">
    <source>
        <dbReference type="Proteomes" id="UP000637267"/>
    </source>
</evidence>
<dbReference type="EMBL" id="BMLX01000002">
    <property type="protein sequence ID" value="GGP21718.1"/>
    <property type="molecule type" value="Genomic_DNA"/>
</dbReference>
<gene>
    <name evidence="1" type="ORF">GCM10010970_21870</name>
</gene>
<dbReference type="Proteomes" id="UP000637267">
    <property type="component" value="Unassembled WGS sequence"/>
</dbReference>
<evidence type="ECO:0000313" key="1">
    <source>
        <dbReference type="EMBL" id="GGP21718.1"/>
    </source>
</evidence>
<comment type="caution">
    <text evidence="1">The sequence shown here is derived from an EMBL/GenBank/DDBJ whole genome shotgun (WGS) entry which is preliminary data.</text>
</comment>
<organism evidence="1 2">
    <name type="scientific">Silvimonas iriomotensis</name>
    <dbReference type="NCBI Taxonomy" id="449662"/>
    <lineage>
        <taxon>Bacteria</taxon>
        <taxon>Pseudomonadati</taxon>
        <taxon>Pseudomonadota</taxon>
        <taxon>Betaproteobacteria</taxon>
        <taxon>Neisseriales</taxon>
        <taxon>Chitinibacteraceae</taxon>
        <taxon>Silvimonas</taxon>
    </lineage>
</organism>
<sequence>MAGIGFLSSNIERNLLTLQARLEPKIFDSRSSVFEVEMTKQLGPLFAQKWQRVAANRTFQLGTVKEELDLLICEPETKALLVLELRWMLSPADPREVQTKKRICYQKVDQLARKVTAVSGNLPHLLRAAFDTILESTAGWKVYGAVVIQGFGGALSQLEQFPVVPDWVLEAGVHKAQTLLCLAEWMKSLDWLPIEGRDFEVRENPELLSIPIIYRGIAPLRTGREYLQDATSTMSNL</sequence>
<accession>A0ABQ2P9S2</accession>
<proteinExistence type="predicted"/>
<keyword evidence="2" id="KW-1185">Reference proteome</keyword>
<protein>
    <submittedName>
        <fullName evidence="1">Uncharacterized protein</fullName>
    </submittedName>
</protein>
<name>A0ABQ2P9S2_9NEIS</name>
<reference evidence="2" key="1">
    <citation type="journal article" date="2019" name="Int. J. Syst. Evol. Microbiol.">
        <title>The Global Catalogue of Microorganisms (GCM) 10K type strain sequencing project: providing services to taxonomists for standard genome sequencing and annotation.</title>
        <authorList>
            <consortium name="The Broad Institute Genomics Platform"/>
            <consortium name="The Broad Institute Genome Sequencing Center for Infectious Disease"/>
            <person name="Wu L."/>
            <person name="Ma J."/>
        </authorList>
    </citation>
    <scope>NUCLEOTIDE SEQUENCE [LARGE SCALE GENOMIC DNA]</scope>
    <source>
        <strain evidence="2">CGMCC 1.8859</strain>
    </source>
</reference>